<accession>A0A9D4TRF1</accession>
<keyword evidence="2" id="KW-1185">Reference proteome</keyword>
<organism evidence="1 2">
    <name type="scientific">Chlorella vulgaris</name>
    <name type="common">Green alga</name>
    <dbReference type="NCBI Taxonomy" id="3077"/>
    <lineage>
        <taxon>Eukaryota</taxon>
        <taxon>Viridiplantae</taxon>
        <taxon>Chlorophyta</taxon>
        <taxon>core chlorophytes</taxon>
        <taxon>Trebouxiophyceae</taxon>
        <taxon>Chlorellales</taxon>
        <taxon>Chlorellaceae</taxon>
        <taxon>Chlorella clade</taxon>
        <taxon>Chlorella</taxon>
    </lineage>
</organism>
<dbReference type="AlphaFoldDB" id="A0A9D4TRF1"/>
<name>A0A9D4TRF1_CHLVU</name>
<proteinExistence type="predicted"/>
<evidence type="ECO:0000313" key="1">
    <source>
        <dbReference type="EMBL" id="KAI3432543.1"/>
    </source>
</evidence>
<reference evidence="1" key="1">
    <citation type="journal article" date="2019" name="Plant J.">
        <title>Chlorella vulgaris genome assembly and annotation reveals the molecular basis for metabolic acclimation to high light conditions.</title>
        <authorList>
            <person name="Cecchin M."/>
            <person name="Marcolungo L."/>
            <person name="Rossato M."/>
            <person name="Girolomoni L."/>
            <person name="Cosentino E."/>
            <person name="Cuine S."/>
            <person name="Li-Beisson Y."/>
            <person name="Delledonne M."/>
            <person name="Ballottari M."/>
        </authorList>
    </citation>
    <scope>NUCLEOTIDE SEQUENCE</scope>
    <source>
        <strain evidence="1">211/11P</strain>
    </source>
</reference>
<dbReference type="Proteomes" id="UP001055712">
    <property type="component" value="Unassembled WGS sequence"/>
</dbReference>
<evidence type="ECO:0000313" key="2">
    <source>
        <dbReference type="Proteomes" id="UP001055712"/>
    </source>
</evidence>
<dbReference type="EMBL" id="SIDB01000005">
    <property type="protein sequence ID" value="KAI3432543.1"/>
    <property type="molecule type" value="Genomic_DNA"/>
</dbReference>
<protein>
    <submittedName>
        <fullName evidence="1">Uncharacterized protein</fullName>
    </submittedName>
</protein>
<sequence>MSYIPWDVVRMNILPKCDIDTRVAMRVPPGRVVVPPRIAKRLAKCVKKKKMVQREPGFWSVYVDVPGTDKTLMGQYMSKGTPYLEAGNLYWAMYRNDDLRDIDPLDSSTHEFIFLMP</sequence>
<gene>
    <name evidence="1" type="ORF">D9Q98_004092</name>
</gene>
<reference evidence="1" key="2">
    <citation type="submission" date="2020-11" db="EMBL/GenBank/DDBJ databases">
        <authorList>
            <person name="Cecchin M."/>
            <person name="Marcolungo L."/>
            <person name="Rossato M."/>
            <person name="Girolomoni L."/>
            <person name="Cosentino E."/>
            <person name="Cuine S."/>
            <person name="Li-Beisson Y."/>
            <person name="Delledonne M."/>
            <person name="Ballottari M."/>
        </authorList>
    </citation>
    <scope>NUCLEOTIDE SEQUENCE</scope>
    <source>
        <strain evidence="1">211/11P</strain>
        <tissue evidence="1">Whole cell</tissue>
    </source>
</reference>
<comment type="caution">
    <text evidence="1">The sequence shown here is derived from an EMBL/GenBank/DDBJ whole genome shotgun (WGS) entry which is preliminary data.</text>
</comment>